<name>A0A1E7QXJ1_9GAMM</name>
<dbReference type="Proteomes" id="UP000185895">
    <property type="component" value="Unassembled WGS sequence"/>
</dbReference>
<keyword evidence="1" id="KW-1133">Transmembrane helix</keyword>
<dbReference type="RefSeq" id="WP_070070980.1">
    <property type="nucleotide sequence ID" value="NZ_MKKK01000073.1"/>
</dbReference>
<gene>
    <name evidence="2" type="ORF">BJI46_06425</name>
</gene>
<keyword evidence="3" id="KW-1185">Reference proteome</keyword>
<sequence>MQHTHPRHFDLETGLLKLLLMITVLLCLFYVLKQSVAVYWALSIVLLTALFSFYLRPKSSIRRLSHLTEDLWSLEDQYQHRTQQRLLKIQSLGIAVFLTFVEEHTQNKTTLCIMQDQLNHQQWCRLQRLVRHQ</sequence>
<comment type="caution">
    <text evidence="2">The sequence shown here is derived from an EMBL/GenBank/DDBJ whole genome shotgun (WGS) entry which is preliminary data.</text>
</comment>
<dbReference type="EMBL" id="MKKK01000073">
    <property type="protein sequence ID" value="OEY91769.1"/>
    <property type="molecule type" value="Genomic_DNA"/>
</dbReference>
<keyword evidence="1" id="KW-0472">Membrane</keyword>
<evidence type="ECO:0000313" key="2">
    <source>
        <dbReference type="EMBL" id="OEY91769.1"/>
    </source>
</evidence>
<dbReference type="AlphaFoldDB" id="A0A1E7QXJ1"/>
<dbReference type="Pfam" id="PF07254">
    <property type="entry name" value="Cpta_toxin"/>
    <property type="match status" value="1"/>
</dbReference>
<feature type="transmembrane region" description="Helical" evidence="1">
    <location>
        <begin position="38"/>
        <end position="55"/>
    </location>
</feature>
<accession>A0A1E7QXJ1</accession>
<dbReference type="InterPro" id="IPR009883">
    <property type="entry name" value="YgfX"/>
</dbReference>
<feature type="transmembrane region" description="Helical" evidence="1">
    <location>
        <begin position="15"/>
        <end position="32"/>
    </location>
</feature>
<organism evidence="2 3">
    <name type="scientific">Acinetobacter qingfengensis</name>
    <dbReference type="NCBI Taxonomy" id="1262585"/>
    <lineage>
        <taxon>Bacteria</taxon>
        <taxon>Pseudomonadati</taxon>
        <taxon>Pseudomonadota</taxon>
        <taxon>Gammaproteobacteria</taxon>
        <taxon>Moraxellales</taxon>
        <taxon>Moraxellaceae</taxon>
        <taxon>Acinetobacter</taxon>
    </lineage>
</organism>
<keyword evidence="1" id="KW-0812">Transmembrane</keyword>
<evidence type="ECO:0000313" key="3">
    <source>
        <dbReference type="Proteomes" id="UP000185895"/>
    </source>
</evidence>
<evidence type="ECO:0000256" key="1">
    <source>
        <dbReference type="SAM" id="Phobius"/>
    </source>
</evidence>
<protein>
    <submittedName>
        <fullName evidence="2">Uncharacterized protein</fullName>
    </submittedName>
</protein>
<reference evidence="2 3" key="1">
    <citation type="submission" date="2016-09" db="EMBL/GenBank/DDBJ databases">
        <authorList>
            <person name="Capua I."/>
            <person name="De Benedictis P."/>
            <person name="Joannis T."/>
            <person name="Lombin L.H."/>
            <person name="Cattoli G."/>
        </authorList>
    </citation>
    <scope>NUCLEOTIDE SEQUENCE [LARGE SCALE GENOMIC DNA]</scope>
    <source>
        <strain evidence="2 3">ANC 4671</strain>
    </source>
</reference>
<dbReference type="STRING" id="1262585.BJI46_06425"/>
<proteinExistence type="predicted"/>